<name>I8ZIQ8_PHOVU</name>
<dbReference type="GO" id="GO:0009103">
    <property type="term" value="P:lipopolysaccharide biosynthetic process"/>
    <property type="evidence" value="ECO:0007669"/>
    <property type="project" value="TreeGrafter"/>
</dbReference>
<evidence type="ECO:0000313" key="3">
    <source>
        <dbReference type="EMBL" id="EIY74862.1"/>
    </source>
</evidence>
<evidence type="ECO:0000259" key="2">
    <source>
        <dbReference type="Pfam" id="PF00534"/>
    </source>
</evidence>
<protein>
    <recommendedName>
        <fullName evidence="2">Glycosyl transferase family 1 domain-containing protein</fullName>
    </recommendedName>
</protein>
<dbReference type="AlphaFoldDB" id="I8ZIQ8"/>
<dbReference type="Pfam" id="PF00534">
    <property type="entry name" value="Glycos_transf_1"/>
    <property type="match status" value="1"/>
</dbReference>
<dbReference type="PANTHER" id="PTHR46401:SF2">
    <property type="entry name" value="GLYCOSYLTRANSFERASE WBBK-RELATED"/>
    <property type="match status" value="1"/>
</dbReference>
<dbReference type="Proteomes" id="UP000004219">
    <property type="component" value="Unassembled WGS sequence"/>
</dbReference>
<dbReference type="SUPFAM" id="SSF53756">
    <property type="entry name" value="UDP-Glycosyltransferase/glycogen phosphorylase"/>
    <property type="match status" value="1"/>
</dbReference>
<dbReference type="PATRIC" id="fig|997891.3.peg.3472"/>
<organism evidence="3 4">
    <name type="scientific">Phocaeicola vulgatus CL09T03C04</name>
    <dbReference type="NCBI Taxonomy" id="997891"/>
    <lineage>
        <taxon>Bacteria</taxon>
        <taxon>Pseudomonadati</taxon>
        <taxon>Bacteroidota</taxon>
        <taxon>Bacteroidia</taxon>
        <taxon>Bacteroidales</taxon>
        <taxon>Bacteroidaceae</taxon>
        <taxon>Phocaeicola</taxon>
    </lineage>
</organism>
<accession>I8ZIQ8</accession>
<gene>
    <name evidence="3" type="ORF">HMPREF1058_03302</name>
</gene>
<sequence>MNYAFIDSMGSLTYNNGIKIQAIMWKNGLEKLGHNVKLVNLWENIDFSSYDAVIIFAMGANIYKLIKGLSRINENIIVAPIIDPNRSDRFYKFLFKFYGSTRLALSNHYHDMWSVKEKVKLWLVRSEQERHYVSYCLDIPNDKIAKVPLNYRIPEIGQLGEKEDFCLHVSRLDAPNKNVPRLIEAAKKYGFDLKLAGHISGEKEEKKIISLIGSTKNIEYLGEVNEEELVSLYKRAKVFALPSLREGVGMAALEAAAYGCEIVLTCVGAPKEYYEGRALLVNPQSINEIGAAIIKAINKGYSQPELKSYIEKRYSENACLKLLNENLLKLNECSLI</sequence>
<proteinExistence type="predicted"/>
<keyword evidence="1" id="KW-0808">Transferase</keyword>
<keyword evidence="4" id="KW-1185">Reference proteome</keyword>
<evidence type="ECO:0000313" key="4">
    <source>
        <dbReference type="Proteomes" id="UP000004219"/>
    </source>
</evidence>
<dbReference type="EMBL" id="AGXZ01000029">
    <property type="protein sequence ID" value="EIY74862.1"/>
    <property type="molecule type" value="Genomic_DNA"/>
</dbReference>
<dbReference type="RefSeq" id="WP_005852628.1">
    <property type="nucleotide sequence ID" value="NZ_JH724286.1"/>
</dbReference>
<feature type="domain" description="Glycosyl transferase family 1" evidence="2">
    <location>
        <begin position="156"/>
        <end position="311"/>
    </location>
</feature>
<evidence type="ECO:0000256" key="1">
    <source>
        <dbReference type="ARBA" id="ARBA00022679"/>
    </source>
</evidence>
<dbReference type="InterPro" id="IPR001296">
    <property type="entry name" value="Glyco_trans_1"/>
</dbReference>
<dbReference type="GO" id="GO:0016757">
    <property type="term" value="F:glycosyltransferase activity"/>
    <property type="evidence" value="ECO:0007669"/>
    <property type="project" value="InterPro"/>
</dbReference>
<dbReference type="Gene3D" id="3.40.50.2000">
    <property type="entry name" value="Glycogen Phosphorylase B"/>
    <property type="match status" value="1"/>
</dbReference>
<comment type="caution">
    <text evidence="3">The sequence shown here is derived from an EMBL/GenBank/DDBJ whole genome shotgun (WGS) entry which is preliminary data.</text>
</comment>
<dbReference type="PANTHER" id="PTHR46401">
    <property type="entry name" value="GLYCOSYLTRANSFERASE WBBK-RELATED"/>
    <property type="match status" value="1"/>
</dbReference>
<dbReference type="HOGENOM" id="CLU_061541_0_0_10"/>
<reference evidence="3 4" key="1">
    <citation type="submission" date="2012-02" db="EMBL/GenBank/DDBJ databases">
        <title>The Genome Sequence of Bacteroides vulgatus CL09T03C04.</title>
        <authorList>
            <consortium name="The Broad Institute Genome Sequencing Platform"/>
            <person name="Earl A."/>
            <person name="Ward D."/>
            <person name="Feldgarden M."/>
            <person name="Gevers D."/>
            <person name="Zitomersky N.L."/>
            <person name="Coyne M.J."/>
            <person name="Comstock L.E."/>
            <person name="Young S.K."/>
            <person name="Zeng Q."/>
            <person name="Gargeya S."/>
            <person name="Fitzgerald M."/>
            <person name="Haas B."/>
            <person name="Abouelleil A."/>
            <person name="Alvarado L."/>
            <person name="Arachchi H.M."/>
            <person name="Berlin A."/>
            <person name="Chapman S.B."/>
            <person name="Gearin G."/>
            <person name="Goldberg J."/>
            <person name="Griggs A."/>
            <person name="Gujja S."/>
            <person name="Hansen M."/>
            <person name="Heiman D."/>
            <person name="Howarth C."/>
            <person name="Larimer J."/>
            <person name="Lui A."/>
            <person name="MacDonald P.J.P."/>
            <person name="McCowen C."/>
            <person name="Montmayeur A."/>
            <person name="Murphy C."/>
            <person name="Neiman D."/>
            <person name="Pearson M."/>
            <person name="Priest M."/>
            <person name="Roberts A."/>
            <person name="Saif S."/>
            <person name="Shea T."/>
            <person name="Sisk P."/>
            <person name="Stolte C."/>
            <person name="Sykes S."/>
            <person name="Wortman J."/>
            <person name="Nusbaum C."/>
            <person name="Birren B."/>
        </authorList>
    </citation>
    <scope>NUCLEOTIDE SEQUENCE [LARGE SCALE GENOMIC DNA]</scope>
    <source>
        <strain evidence="3 4">CL09T03C04</strain>
    </source>
</reference>